<reference evidence="1" key="1">
    <citation type="submission" date="2022-09" db="EMBL/GenBank/DDBJ databases">
        <authorList>
            <person name="Yuan C."/>
            <person name="Ke Z."/>
        </authorList>
    </citation>
    <scope>NUCLEOTIDE SEQUENCE</scope>
    <source>
        <strain evidence="1">LB-8</strain>
    </source>
</reference>
<evidence type="ECO:0000313" key="2">
    <source>
        <dbReference type="Proteomes" id="UP001155483"/>
    </source>
</evidence>
<reference evidence="1" key="2">
    <citation type="submission" date="2023-04" db="EMBL/GenBank/DDBJ databases">
        <title>Paracnuella aquatica gen. nov., sp. nov., a member of the family Chitinophagaceae isolated from a hot spring.</title>
        <authorList>
            <person name="Wang C."/>
        </authorList>
    </citation>
    <scope>NUCLEOTIDE SEQUENCE</scope>
    <source>
        <strain evidence="1">LB-8</strain>
    </source>
</reference>
<comment type="caution">
    <text evidence="1">The sequence shown here is derived from an EMBL/GenBank/DDBJ whole genome shotgun (WGS) entry which is preliminary data.</text>
</comment>
<dbReference type="EMBL" id="JAOTIF010000009">
    <property type="protein sequence ID" value="MCU7550116.1"/>
    <property type="molecule type" value="Genomic_DNA"/>
</dbReference>
<protein>
    <recommendedName>
        <fullName evidence="3">DUF1579 domain-containing protein</fullName>
    </recommendedName>
</protein>
<evidence type="ECO:0008006" key="3">
    <source>
        <dbReference type="Google" id="ProtNLM"/>
    </source>
</evidence>
<dbReference type="AlphaFoldDB" id="A0A9X3B8S0"/>
<dbReference type="RefSeq" id="WP_279297556.1">
    <property type="nucleotide sequence ID" value="NZ_JAOTIF010000009.1"/>
</dbReference>
<dbReference type="Proteomes" id="UP001155483">
    <property type="component" value="Unassembled WGS sequence"/>
</dbReference>
<proteinExistence type="predicted"/>
<name>A0A9X3B8S0_9BACT</name>
<organism evidence="1 2">
    <name type="scientific">Paraflavisolibacter caeni</name>
    <dbReference type="NCBI Taxonomy" id="2982496"/>
    <lineage>
        <taxon>Bacteria</taxon>
        <taxon>Pseudomonadati</taxon>
        <taxon>Bacteroidota</taxon>
        <taxon>Chitinophagia</taxon>
        <taxon>Chitinophagales</taxon>
        <taxon>Chitinophagaceae</taxon>
        <taxon>Paraflavisolibacter</taxon>
    </lineage>
</organism>
<evidence type="ECO:0000313" key="1">
    <source>
        <dbReference type="EMBL" id="MCU7550116.1"/>
    </source>
</evidence>
<sequence>MKKNKFLSDLDFLIGEWETEVYNTSFLPDQSMKLKGTVLFEWFEEQTFLIMRSSVEGDGPPKSVAIISQDDTTKQYQMLYYDERVVSRIYNMSLEKDTLGLWRDAPKFFQRFEGKLSADRKTIKGSWFNSTDGKEWQHDFNIDYQKIS</sequence>
<accession>A0A9X3B8S0</accession>
<gene>
    <name evidence="1" type="ORF">OCK74_13415</name>
</gene>
<keyword evidence="2" id="KW-1185">Reference proteome</keyword>